<dbReference type="InterPro" id="IPR051678">
    <property type="entry name" value="AGP_Transferase"/>
</dbReference>
<dbReference type="SUPFAM" id="SSF56112">
    <property type="entry name" value="Protein kinase-like (PK-like)"/>
    <property type="match status" value="1"/>
</dbReference>
<evidence type="ECO:0000313" key="6">
    <source>
        <dbReference type="Proteomes" id="UP000017559"/>
    </source>
</evidence>
<name>V2WS04_MONRO</name>
<protein>
    <submittedName>
        <fullName evidence="5">Kinase-like protein</fullName>
    </submittedName>
</protein>
<dbReference type="GO" id="GO:0016301">
    <property type="term" value="F:kinase activity"/>
    <property type="evidence" value="ECO:0007669"/>
    <property type="project" value="UniProtKB-KW"/>
</dbReference>
<accession>V2WS04</accession>
<keyword evidence="1" id="KW-0378">Hydrolase</keyword>
<dbReference type="InterPro" id="IPR025300">
    <property type="entry name" value="BetaGal_jelly_roll_dom"/>
</dbReference>
<dbReference type="GO" id="GO:0004565">
    <property type="term" value="F:beta-galactosidase activity"/>
    <property type="evidence" value="ECO:0007669"/>
    <property type="project" value="UniProtKB-ARBA"/>
</dbReference>
<dbReference type="InterPro" id="IPR002575">
    <property type="entry name" value="Aminoglycoside_PTrfase"/>
</dbReference>
<evidence type="ECO:0000259" key="4">
    <source>
        <dbReference type="Pfam" id="PF13364"/>
    </source>
</evidence>
<organism evidence="5 6">
    <name type="scientific">Moniliophthora roreri (strain MCA 2997)</name>
    <name type="common">Cocoa frosty pod rot fungus</name>
    <name type="synonym">Crinipellis roreri</name>
    <dbReference type="NCBI Taxonomy" id="1381753"/>
    <lineage>
        <taxon>Eukaryota</taxon>
        <taxon>Fungi</taxon>
        <taxon>Dikarya</taxon>
        <taxon>Basidiomycota</taxon>
        <taxon>Agaricomycotina</taxon>
        <taxon>Agaricomycetes</taxon>
        <taxon>Agaricomycetidae</taxon>
        <taxon>Agaricales</taxon>
        <taxon>Marasmiineae</taxon>
        <taxon>Marasmiaceae</taxon>
        <taxon>Moniliophthora</taxon>
    </lineage>
</organism>
<dbReference type="Pfam" id="PF13364">
    <property type="entry name" value="BetaGal_ABD2"/>
    <property type="match status" value="1"/>
</dbReference>
<comment type="caution">
    <text evidence="5">The sequence shown here is derived from an EMBL/GenBank/DDBJ whole genome shotgun (WGS) entry which is preliminary data.</text>
</comment>
<dbReference type="Gene3D" id="2.60.120.260">
    <property type="entry name" value="Galactose-binding domain-like"/>
    <property type="match status" value="1"/>
</dbReference>
<evidence type="ECO:0000259" key="3">
    <source>
        <dbReference type="Pfam" id="PF01636"/>
    </source>
</evidence>
<sequence length="403" mass="45774">MHPIFNALKEISLTVIYHLLGFAADSIDDSLAFFSPIKRPDSNNKISDIDDWTDEKIMRELKSLVRNGQPALSGNRVRLLTPNTVLKLELAHGHSTQSTQSIEGTGLSLVFEKTMIPVSRLRRVLRPNMERFVVVMDFVRGTLLSDAWPTLSIFKKIRIAFILRRYIRELRQKATASPTTPPGPATSEPAICFAPSIFGSKRERRGPFQTANELSAFLYEMRRKAGKHFSSVWLKEGWDDTQPLVFSHLDLVPRNIILGTDGQVWVIDWGFSGYYPPWFEYVAMKRQARSEREIEGVSFDYWEILIPFICGPFFREERWYHSMAAGLIAVCQWMEYGEEEIGNLGPQADFPVHEGILNYRGENTVAVALWSMMPNITVSPMLSLAVDGVFNGGVGRIRTNNPV</sequence>
<dbReference type="InterPro" id="IPR008979">
    <property type="entry name" value="Galactose-bd-like_sf"/>
</dbReference>
<keyword evidence="2" id="KW-0326">Glycosidase</keyword>
<dbReference type="SUPFAM" id="SSF49785">
    <property type="entry name" value="Galactose-binding domain-like"/>
    <property type="match status" value="1"/>
</dbReference>
<dbReference type="AlphaFoldDB" id="V2WS04"/>
<dbReference type="EMBL" id="AWSO01001314">
    <property type="protein sequence ID" value="ESK84352.1"/>
    <property type="molecule type" value="Genomic_DNA"/>
</dbReference>
<keyword evidence="6" id="KW-1185">Reference proteome</keyword>
<dbReference type="Gene3D" id="3.90.1200.10">
    <property type="match status" value="1"/>
</dbReference>
<dbReference type="HOGENOM" id="CLU_021768_2_4_1"/>
<dbReference type="OrthoDB" id="4177236at2759"/>
<gene>
    <name evidence="5" type="ORF">Moror_10194</name>
</gene>
<dbReference type="InterPro" id="IPR011009">
    <property type="entry name" value="Kinase-like_dom_sf"/>
</dbReference>
<reference evidence="5 6" key="1">
    <citation type="journal article" date="2014" name="BMC Genomics">
        <title>Genome and secretome analysis of the hemibiotrophic fungal pathogen, Moniliophthora roreri, which causes frosty pod rot disease of cacao: mechanisms of the biotrophic and necrotrophic phases.</title>
        <authorList>
            <person name="Meinhardt L.W."/>
            <person name="Costa G.G.L."/>
            <person name="Thomazella D.P.T."/>
            <person name="Teixeira P.J.P.L."/>
            <person name="Carazzolle M.F."/>
            <person name="Schuster S.C."/>
            <person name="Carlson J.E."/>
            <person name="Guiltinan M.J."/>
            <person name="Mieczkowski P."/>
            <person name="Farmer A."/>
            <person name="Ramaraj T."/>
            <person name="Crozier J."/>
            <person name="Davis R.E."/>
            <person name="Shao J."/>
            <person name="Melnick R.L."/>
            <person name="Pereira G.A.G."/>
            <person name="Bailey B.A."/>
        </authorList>
    </citation>
    <scope>NUCLEOTIDE SEQUENCE [LARGE SCALE GENOMIC DNA]</scope>
    <source>
        <strain evidence="5 6">MCA 2997</strain>
    </source>
</reference>
<evidence type="ECO:0000313" key="5">
    <source>
        <dbReference type="EMBL" id="ESK84352.1"/>
    </source>
</evidence>
<dbReference type="PANTHER" id="PTHR21310">
    <property type="entry name" value="AMINOGLYCOSIDE PHOSPHOTRANSFERASE-RELATED-RELATED"/>
    <property type="match status" value="1"/>
</dbReference>
<proteinExistence type="predicted"/>
<dbReference type="KEGG" id="mrr:Moror_10194"/>
<dbReference type="PANTHER" id="PTHR21310:SF39">
    <property type="entry name" value="AMINOGLYCOSIDE PHOSPHOTRANSFERASE DOMAIN-CONTAINING PROTEIN"/>
    <property type="match status" value="1"/>
</dbReference>
<feature type="domain" description="Aminoglycoside phosphotransferase" evidence="3">
    <location>
        <begin position="232"/>
        <end position="285"/>
    </location>
</feature>
<feature type="domain" description="Beta-galactosidase jelly roll" evidence="4">
    <location>
        <begin position="341"/>
        <end position="372"/>
    </location>
</feature>
<dbReference type="Pfam" id="PF01636">
    <property type="entry name" value="APH"/>
    <property type="match status" value="1"/>
</dbReference>
<dbReference type="STRING" id="1381753.V2WS04"/>
<evidence type="ECO:0000256" key="1">
    <source>
        <dbReference type="ARBA" id="ARBA00022801"/>
    </source>
</evidence>
<evidence type="ECO:0000256" key="2">
    <source>
        <dbReference type="ARBA" id="ARBA00023295"/>
    </source>
</evidence>
<dbReference type="Proteomes" id="UP000017559">
    <property type="component" value="Unassembled WGS sequence"/>
</dbReference>